<dbReference type="Gene3D" id="3.90.1600.10">
    <property type="entry name" value="Palm domain of DNA polymerase"/>
    <property type="match status" value="1"/>
</dbReference>
<comment type="similarity">
    <text evidence="1 8">Belongs to the DNA polymerase type-B family.</text>
</comment>
<dbReference type="GO" id="GO:0006260">
    <property type="term" value="P:DNA replication"/>
    <property type="evidence" value="ECO:0007669"/>
    <property type="project" value="UniProtKB-KW"/>
</dbReference>
<dbReference type="GO" id="GO:0003677">
    <property type="term" value="F:DNA binding"/>
    <property type="evidence" value="ECO:0007669"/>
    <property type="project" value="UniProtKB-KW"/>
</dbReference>
<dbReference type="OrthoDB" id="5600037at2759"/>
<dbReference type="InterPro" id="IPR043502">
    <property type="entry name" value="DNA/RNA_pol_sf"/>
</dbReference>
<dbReference type="InterPro" id="IPR017964">
    <property type="entry name" value="DNA-dir_DNA_pol_B_CS"/>
</dbReference>
<dbReference type="GO" id="GO:0003887">
    <property type="term" value="F:DNA-directed DNA polymerase activity"/>
    <property type="evidence" value="ECO:0007669"/>
    <property type="project" value="UniProtKB-KW"/>
</dbReference>
<evidence type="ECO:0000256" key="6">
    <source>
        <dbReference type="ARBA" id="ARBA00023125"/>
    </source>
</evidence>
<dbReference type="Gene3D" id="4.10.80.20">
    <property type="entry name" value="DNA polymerase, domain 5"/>
    <property type="match status" value="1"/>
</dbReference>
<evidence type="ECO:0000256" key="8">
    <source>
        <dbReference type="RuleBase" id="RU000442"/>
    </source>
</evidence>
<evidence type="ECO:0000256" key="3">
    <source>
        <dbReference type="ARBA" id="ARBA00022695"/>
    </source>
</evidence>
<name>A0A8H7PCD4_MORIS</name>
<dbReference type="Pfam" id="PF03175">
    <property type="entry name" value="DNA_pol_B_2"/>
    <property type="match status" value="1"/>
</dbReference>
<dbReference type="InterPro" id="IPR023211">
    <property type="entry name" value="DNA_pol_palm_dom_sf"/>
</dbReference>
<comment type="catalytic activity">
    <reaction evidence="7 8">
        <text>DNA(n) + a 2'-deoxyribonucleoside 5'-triphosphate = DNA(n+1) + diphosphate</text>
        <dbReference type="Rhea" id="RHEA:22508"/>
        <dbReference type="Rhea" id="RHEA-COMP:17339"/>
        <dbReference type="Rhea" id="RHEA-COMP:17340"/>
        <dbReference type="ChEBI" id="CHEBI:33019"/>
        <dbReference type="ChEBI" id="CHEBI:61560"/>
        <dbReference type="ChEBI" id="CHEBI:173112"/>
        <dbReference type="EC" id="2.7.7.7"/>
    </reaction>
</comment>
<dbReference type="InterPro" id="IPR006172">
    <property type="entry name" value="DNA-dir_DNA_pol_B"/>
</dbReference>
<evidence type="ECO:0000256" key="7">
    <source>
        <dbReference type="ARBA" id="ARBA00049244"/>
    </source>
</evidence>
<keyword evidence="5 8" id="KW-0239">DNA-directed DNA polymerase</keyword>
<evidence type="ECO:0000313" key="11">
    <source>
        <dbReference type="Proteomes" id="UP000654370"/>
    </source>
</evidence>
<gene>
    <name evidence="10" type="ORF">INT43_004458</name>
</gene>
<dbReference type="Proteomes" id="UP000654370">
    <property type="component" value="Unassembled WGS sequence"/>
</dbReference>
<keyword evidence="2 8" id="KW-0808">Transferase</keyword>
<evidence type="ECO:0000256" key="2">
    <source>
        <dbReference type="ARBA" id="ARBA00022679"/>
    </source>
</evidence>
<keyword evidence="11" id="KW-1185">Reference proteome</keyword>
<dbReference type="Gene3D" id="3.30.420.10">
    <property type="entry name" value="Ribonuclease H-like superfamily/Ribonuclease H"/>
    <property type="match status" value="1"/>
</dbReference>
<evidence type="ECO:0000313" key="10">
    <source>
        <dbReference type="EMBL" id="KAG2171240.1"/>
    </source>
</evidence>
<dbReference type="Gene3D" id="3.30.1770.10">
    <property type="entry name" value="TPR 1 domain of DNA polymerase"/>
    <property type="match status" value="1"/>
</dbReference>
<dbReference type="EMBL" id="JAEPQZ010000025">
    <property type="protein sequence ID" value="KAG2171240.1"/>
    <property type="molecule type" value="Genomic_DNA"/>
</dbReference>
<dbReference type="InterPro" id="IPR036397">
    <property type="entry name" value="RNaseH_sf"/>
</dbReference>
<evidence type="ECO:0000259" key="9">
    <source>
        <dbReference type="Pfam" id="PF03175"/>
    </source>
</evidence>
<reference evidence="10" key="1">
    <citation type="submission" date="2020-12" db="EMBL/GenBank/DDBJ databases">
        <title>Metabolic potential, ecology and presence of endohyphal bacteria is reflected in genomic diversity of Mucoromycotina.</title>
        <authorList>
            <person name="Muszewska A."/>
            <person name="Okrasinska A."/>
            <person name="Steczkiewicz K."/>
            <person name="Drgas O."/>
            <person name="Orlowska M."/>
            <person name="Perlinska-Lenart U."/>
            <person name="Aleksandrzak-Piekarczyk T."/>
            <person name="Szatraj K."/>
            <person name="Zielenkiewicz U."/>
            <person name="Pilsyk S."/>
            <person name="Malc E."/>
            <person name="Mieczkowski P."/>
            <person name="Kruszewska J.S."/>
            <person name="Biernat P."/>
            <person name="Pawlowska J."/>
        </authorList>
    </citation>
    <scope>NUCLEOTIDE SEQUENCE</scope>
    <source>
        <strain evidence="10">WA0000067209</strain>
    </source>
</reference>
<dbReference type="EC" id="2.7.7.7" evidence="8"/>
<feature type="domain" description="DNA-directed DNA polymerase family B mitochondria/virus" evidence="9">
    <location>
        <begin position="428"/>
        <end position="867"/>
    </location>
</feature>
<protein>
    <recommendedName>
        <fullName evidence="8">DNA polymerase</fullName>
        <ecNumber evidence="8">2.7.7.7</ecNumber>
    </recommendedName>
</protein>
<dbReference type="PANTHER" id="PTHR33568">
    <property type="entry name" value="DNA POLYMERASE"/>
    <property type="match status" value="1"/>
</dbReference>
<keyword evidence="3 8" id="KW-0548">Nucleotidyltransferase</keyword>
<dbReference type="Gene3D" id="1.10.287.690">
    <property type="entry name" value="Helix hairpin bin"/>
    <property type="match status" value="1"/>
</dbReference>
<organism evidence="10 11">
    <name type="scientific">Mortierella isabellina</name>
    <name type="common">Filamentous fungus</name>
    <name type="synonym">Umbelopsis isabellina</name>
    <dbReference type="NCBI Taxonomy" id="91625"/>
    <lineage>
        <taxon>Eukaryota</taxon>
        <taxon>Fungi</taxon>
        <taxon>Fungi incertae sedis</taxon>
        <taxon>Mucoromycota</taxon>
        <taxon>Mucoromycotina</taxon>
        <taxon>Umbelopsidomycetes</taxon>
        <taxon>Umbelopsidales</taxon>
        <taxon>Umbelopsidaceae</taxon>
        <taxon>Umbelopsis</taxon>
    </lineage>
</organism>
<dbReference type="PANTHER" id="PTHR33568:SF3">
    <property type="entry name" value="DNA-DIRECTED DNA POLYMERASE"/>
    <property type="match status" value="1"/>
</dbReference>
<keyword evidence="6 8" id="KW-0238">DNA-binding</keyword>
<dbReference type="SUPFAM" id="SSF56672">
    <property type="entry name" value="DNA/RNA polymerases"/>
    <property type="match status" value="1"/>
</dbReference>
<dbReference type="PRINTS" id="PR00106">
    <property type="entry name" value="DNAPOLB"/>
</dbReference>
<dbReference type="SUPFAM" id="SSF53098">
    <property type="entry name" value="Ribonuclease H-like"/>
    <property type="match status" value="1"/>
</dbReference>
<dbReference type="InterPro" id="IPR012337">
    <property type="entry name" value="RNaseH-like_sf"/>
</dbReference>
<dbReference type="GO" id="GO:0000166">
    <property type="term" value="F:nucleotide binding"/>
    <property type="evidence" value="ECO:0007669"/>
    <property type="project" value="InterPro"/>
</dbReference>
<accession>A0A8H7PCD4</accession>
<evidence type="ECO:0000256" key="4">
    <source>
        <dbReference type="ARBA" id="ARBA00022705"/>
    </source>
</evidence>
<dbReference type="InterPro" id="IPR004868">
    <property type="entry name" value="DNA-dir_DNA_pol_B_mt/vir"/>
</dbReference>
<dbReference type="AlphaFoldDB" id="A0A8H7PCD4"/>
<evidence type="ECO:0000256" key="1">
    <source>
        <dbReference type="ARBA" id="ARBA00005755"/>
    </source>
</evidence>
<sequence>MIYSELKPEIRERLELPEEDFNHCPPSAQNVMIRYAEERFKQDRINAERIRIDHEVEIAVDSLRARGAQRRVGINQPEPPRQFNRHRETFDISSAFPDNESHPELYLDGRVLGFRPETVHAFEPRIREMVEHAIELQERDNHIHVQRSFMSYMMFHIWAGGQRRAGTPIVTVFDNEGIHERINILIEKLQKFIDDIREESAGYEYLYEGEATAHLHFYYCLVTFPQPHDHTRWGKVLPVETRPFFDIFTASDPKRDCVVQCAERIALMHPNLRHIIHYDTLDKLIVGLNKRLCILNFHVSNNSINDIRDYTDLILSKDSPCRNYNVIDSDNVYIIQHNGHIGLLENFKEQKRKRYYTTFRPLVKFPNCKKITVCFDIECYFDPHNDQHHIPYLACCCICYDDVPGNVVEFTENDCVASMIDYIADIAMQLDHNSVELIAHNGGGYDFHYILSSMPDPIVVKNILIRNNHFIGFKFKHRHIQFSVKDSLHFLSCSLSKAAKSFLEDADRKTDFPHHEILTQVDLQRGMQEWLKIDVVISSNVEKERMLITSKHVIQYKERGQSKKLMEWAIQYCRNDVIVLAKVWIAFKRTVHTIFGFNIVDNTYTLAGMSFRLLEAFMPPEMLVHPYKDDFINMRSALVGGRCISMNGLYHDIACLDVKSLYPAAMSEYPQPYGPYRKVKTRSNGELGIYKVRVTTNSTNESGFFPIRYQDVTYSSKISQTYDAWYTSVDIDIAIEEGHTIEYLTFEDGYIGYSWKQKGPIFKDYVENTLYKLKLMYEQQRDHEKRTVIKLIMNSLWGKFAQKWMDTQYKILNEEDVLDDMEAYKIWDTHHILVKSTRDKYIADKPVQNGVFVLSWARWHMKKLWKECVKSGTKCLYSDTDSVFVPYSSILHESPFIGNDMGQLELECRFETFVCVGKKQYIGSYYENGVTKYKKRFKGVPQMYIRPDLFMHLLQHPDNKAQIDFLKFKREWGVIRGYIESKLVTQT</sequence>
<keyword evidence="4 8" id="KW-0235">DNA replication</keyword>
<dbReference type="SMART" id="SM00486">
    <property type="entry name" value="POLBc"/>
    <property type="match status" value="1"/>
</dbReference>
<evidence type="ECO:0000256" key="5">
    <source>
        <dbReference type="ARBA" id="ARBA00022932"/>
    </source>
</evidence>
<proteinExistence type="inferred from homology"/>
<dbReference type="PROSITE" id="PS00116">
    <property type="entry name" value="DNA_POLYMERASE_B"/>
    <property type="match status" value="1"/>
</dbReference>
<comment type="caution">
    <text evidence="10">The sequence shown here is derived from an EMBL/GenBank/DDBJ whole genome shotgun (WGS) entry which is preliminary data.</text>
</comment>